<evidence type="ECO:0000313" key="2">
    <source>
        <dbReference type="EMBL" id="VFR81319.1"/>
    </source>
</evidence>
<evidence type="ECO:0000256" key="1">
    <source>
        <dbReference type="SAM" id="MobiDB-lite"/>
    </source>
</evidence>
<organism evidence="2">
    <name type="scientific">plant metagenome</name>
    <dbReference type="NCBI Taxonomy" id="1297885"/>
    <lineage>
        <taxon>unclassified sequences</taxon>
        <taxon>metagenomes</taxon>
        <taxon>organismal metagenomes</taxon>
    </lineage>
</organism>
<sequence>MTQQITVYQTDSDGLFLHPVVANELPLQPGTYNVPYGARLTAPPEAPAGQVALAVGESWTLVEDHRDATLYRISDGSEYATGSTVLDAGQVVRYPGWGQVPTWLTPLAPPAPGSTWNGDGWDAPESAPEDPAAV</sequence>
<gene>
    <name evidence="2" type="ORF">RAN3_2556</name>
</gene>
<name>A0A484U5Q5_9ZZZZ</name>
<dbReference type="EMBL" id="CAADIO010000004">
    <property type="protein sequence ID" value="VFR81319.1"/>
    <property type="molecule type" value="Genomic_DNA"/>
</dbReference>
<proteinExistence type="predicted"/>
<feature type="compositionally biased region" description="Low complexity" evidence="1">
    <location>
        <begin position="123"/>
        <end position="134"/>
    </location>
</feature>
<accession>A0A484U5Q5</accession>
<protein>
    <recommendedName>
        <fullName evidence="3">Tail fiber assembly protein</fullName>
    </recommendedName>
</protein>
<dbReference type="AlphaFoldDB" id="A0A484U5Q5"/>
<evidence type="ECO:0008006" key="3">
    <source>
        <dbReference type="Google" id="ProtNLM"/>
    </source>
</evidence>
<reference evidence="2" key="1">
    <citation type="submission" date="2019-03" db="EMBL/GenBank/DDBJ databases">
        <authorList>
            <person name="Danneels B."/>
        </authorList>
    </citation>
    <scope>NUCLEOTIDE SEQUENCE</scope>
</reference>
<feature type="region of interest" description="Disordered" evidence="1">
    <location>
        <begin position="106"/>
        <end position="134"/>
    </location>
</feature>